<dbReference type="EMBL" id="QKOE01000008">
    <property type="protein sequence ID" value="PZA16220.1"/>
    <property type="molecule type" value="Genomic_DNA"/>
</dbReference>
<dbReference type="Pfam" id="PF13489">
    <property type="entry name" value="Methyltransf_23"/>
    <property type="match status" value="1"/>
</dbReference>
<organism evidence="1 2">
    <name type="scientific">Parazoarcus communis SWub3 = DSM 12120</name>
    <dbReference type="NCBI Taxonomy" id="1121029"/>
    <lineage>
        <taxon>Bacteria</taxon>
        <taxon>Pseudomonadati</taxon>
        <taxon>Pseudomonadota</taxon>
        <taxon>Betaproteobacteria</taxon>
        <taxon>Rhodocyclales</taxon>
        <taxon>Zoogloeaceae</taxon>
        <taxon>Parazoarcus</taxon>
    </lineage>
</organism>
<keyword evidence="2" id="KW-1185">Reference proteome</keyword>
<dbReference type="OrthoDB" id="5565939at2"/>
<name>A0A323UX61_9RHOO</name>
<comment type="caution">
    <text evidence="1">The sequence shown here is derived from an EMBL/GenBank/DDBJ whole genome shotgun (WGS) entry which is preliminary data.</text>
</comment>
<proteinExistence type="predicted"/>
<dbReference type="AlphaFoldDB" id="A0A323UX61"/>
<dbReference type="InterPro" id="IPR029063">
    <property type="entry name" value="SAM-dependent_MTases_sf"/>
</dbReference>
<dbReference type="RefSeq" id="WP_110525183.1">
    <property type="nucleotide sequence ID" value="NZ_QKOE01000008.1"/>
</dbReference>
<keyword evidence="1" id="KW-0489">Methyltransferase</keyword>
<accession>A0A323UX61</accession>
<dbReference type="GO" id="GO:0032259">
    <property type="term" value="P:methylation"/>
    <property type="evidence" value="ECO:0007669"/>
    <property type="project" value="UniProtKB-KW"/>
</dbReference>
<gene>
    <name evidence="1" type="ORF">DNK49_12980</name>
</gene>
<dbReference type="Proteomes" id="UP000248259">
    <property type="component" value="Unassembled WGS sequence"/>
</dbReference>
<sequence>MSSSFRKRLLDAATAPYRQAGHFAWHFARGKLGRDPVFFSLLANGAFPAEVRMVDLGCGQALLSNWLTAARQLHASGDWPGDWPAPPRLVAYRGIELMPKDVERARPALPEHAVVEQGDIRSVALGEVNVVVILDSLHYIETEAQNAVLQRARDALPPGGVLVFRVGDAAAGLPFLLCNWVDRLVTTVRGHRLGTLYCRPAAAWQRQLESLGFSVRPQAMDAGTPFANTLLLARREP</sequence>
<evidence type="ECO:0000313" key="2">
    <source>
        <dbReference type="Proteomes" id="UP000248259"/>
    </source>
</evidence>
<dbReference type="Gene3D" id="3.40.50.150">
    <property type="entry name" value="Vaccinia Virus protein VP39"/>
    <property type="match status" value="1"/>
</dbReference>
<evidence type="ECO:0000313" key="1">
    <source>
        <dbReference type="EMBL" id="PZA16220.1"/>
    </source>
</evidence>
<dbReference type="SUPFAM" id="SSF53335">
    <property type="entry name" value="S-adenosyl-L-methionine-dependent methyltransferases"/>
    <property type="match status" value="1"/>
</dbReference>
<reference evidence="1 2" key="1">
    <citation type="submission" date="2018-06" db="EMBL/GenBank/DDBJ databases">
        <title>Azoarcus communis strain SWub3 genome.</title>
        <authorList>
            <person name="Zorraquino Salvo V."/>
            <person name="Toubiana D."/>
            <person name="Blumwald E."/>
        </authorList>
    </citation>
    <scope>NUCLEOTIDE SEQUENCE [LARGE SCALE GENOMIC DNA]</scope>
    <source>
        <strain evidence="1 2">SWub3</strain>
    </source>
</reference>
<protein>
    <submittedName>
        <fullName evidence="1">Methyltransferase type 11</fullName>
    </submittedName>
</protein>
<dbReference type="GO" id="GO:0008168">
    <property type="term" value="F:methyltransferase activity"/>
    <property type="evidence" value="ECO:0007669"/>
    <property type="project" value="UniProtKB-KW"/>
</dbReference>
<dbReference type="CDD" id="cd02440">
    <property type="entry name" value="AdoMet_MTases"/>
    <property type="match status" value="1"/>
</dbReference>
<keyword evidence="1" id="KW-0808">Transferase</keyword>